<evidence type="ECO:0000259" key="1">
    <source>
        <dbReference type="Pfam" id="PF00535"/>
    </source>
</evidence>
<dbReference type="Pfam" id="PF00535">
    <property type="entry name" value="Glycos_transf_2"/>
    <property type="match status" value="1"/>
</dbReference>
<dbReference type="InterPro" id="IPR029044">
    <property type="entry name" value="Nucleotide-diphossugar_trans"/>
</dbReference>
<dbReference type="SUPFAM" id="SSF53448">
    <property type="entry name" value="Nucleotide-diphospho-sugar transferases"/>
    <property type="match status" value="1"/>
</dbReference>
<dbReference type="Gene3D" id="3.90.550.10">
    <property type="entry name" value="Spore Coat Polysaccharide Biosynthesis Protein SpsA, Chain A"/>
    <property type="match status" value="1"/>
</dbReference>
<accession>E0XV30</accession>
<dbReference type="CAZy" id="GT2">
    <property type="family name" value="Glycosyltransferase Family 2"/>
</dbReference>
<dbReference type="AlphaFoldDB" id="E0XV30"/>
<dbReference type="EMBL" id="GU474885">
    <property type="protein sequence ID" value="ADI18271.1"/>
    <property type="molecule type" value="Genomic_DNA"/>
</dbReference>
<feature type="domain" description="Glycosyltransferase 2-like" evidence="1">
    <location>
        <begin position="4"/>
        <end position="181"/>
    </location>
</feature>
<name>E0XV30_9GAMM</name>
<dbReference type="PANTHER" id="PTHR43179">
    <property type="entry name" value="RHAMNOSYLTRANSFERASE WBBL"/>
    <property type="match status" value="1"/>
</dbReference>
<dbReference type="PANTHER" id="PTHR43179:SF7">
    <property type="entry name" value="RHAMNOSYLTRANSFERASE WBBL"/>
    <property type="match status" value="1"/>
</dbReference>
<organism evidence="2">
    <name type="scientific">uncultured Chromatiales bacterium HF0200_41F04</name>
    <dbReference type="NCBI Taxonomy" id="710740"/>
    <lineage>
        <taxon>Bacteria</taxon>
        <taxon>Pseudomonadati</taxon>
        <taxon>Pseudomonadota</taxon>
        <taxon>Gammaproteobacteria</taxon>
        <taxon>Chromatiales</taxon>
        <taxon>environmental samples</taxon>
    </lineage>
</organism>
<reference evidence="2" key="1">
    <citation type="journal article" date="2011" name="Environ. Microbiol.">
        <title>Time-series analyses of Monterey Bay coastal microbial picoplankton using a 'genome proxy' microarray.</title>
        <authorList>
            <person name="Rich V.I."/>
            <person name="Pham V.D."/>
            <person name="Eppley J."/>
            <person name="Shi Y."/>
            <person name="DeLong E.F."/>
        </authorList>
    </citation>
    <scope>NUCLEOTIDE SEQUENCE</scope>
</reference>
<sequence>MDVSIIIVNFNSARYTGECIDSVVQHTVGLAFEIIVVDNNSESNDVDLLEEILETKDVRLIKSKINLGFGGGALLGYQISTGDYLAFINSDSLLNENSLLKLFTYIKTDENIGLLGLHQRNEGGEYFEYSARQFVGLQHHLLGNASSQKFYAKKYGFENLNQPYEVDMVSGAFMFFDAKKFADAGGFDPKIFLFYEEMDICFRLKQKGYKTIFYPGASFIHYQGKSSEKIVTKNELIISYLYVIQKNYSYWYYLVIRGVLLIKYGIKAILKPKKYRMPFLIILKGGNSLTYSVKP</sequence>
<protein>
    <submittedName>
        <fullName evidence="2">Predicted glycosyltransferases</fullName>
    </submittedName>
</protein>
<dbReference type="InterPro" id="IPR001173">
    <property type="entry name" value="Glyco_trans_2-like"/>
</dbReference>
<keyword evidence="2" id="KW-0808">Transferase</keyword>
<dbReference type="GO" id="GO:0016740">
    <property type="term" value="F:transferase activity"/>
    <property type="evidence" value="ECO:0007669"/>
    <property type="project" value="UniProtKB-KW"/>
</dbReference>
<proteinExistence type="predicted"/>
<evidence type="ECO:0000313" key="2">
    <source>
        <dbReference type="EMBL" id="ADI18271.1"/>
    </source>
</evidence>